<dbReference type="InterPro" id="IPR001841">
    <property type="entry name" value="Znf_RING"/>
</dbReference>
<dbReference type="Gene3D" id="3.30.40.10">
    <property type="entry name" value="Zinc/RING finger domain, C3HC4 (zinc finger)"/>
    <property type="match status" value="1"/>
</dbReference>
<dbReference type="SMART" id="SM00184">
    <property type="entry name" value="RING"/>
    <property type="match status" value="1"/>
</dbReference>
<keyword evidence="1" id="KW-0479">Metal-binding</keyword>
<dbReference type="GO" id="GO:0016567">
    <property type="term" value="P:protein ubiquitination"/>
    <property type="evidence" value="ECO:0007669"/>
    <property type="project" value="TreeGrafter"/>
</dbReference>
<protein>
    <recommendedName>
        <fullName evidence="3">RING-type domain-containing protein</fullName>
    </recommendedName>
</protein>
<dbReference type="InterPro" id="IPR013083">
    <property type="entry name" value="Znf_RING/FYVE/PHD"/>
</dbReference>
<dbReference type="AlphaFoldDB" id="A0A371DND7"/>
<dbReference type="PANTHER" id="PTHR22791">
    <property type="entry name" value="RING-TYPE DOMAIN-CONTAINING PROTEIN"/>
    <property type="match status" value="1"/>
</dbReference>
<keyword evidence="1" id="KW-0862">Zinc</keyword>
<feature type="region of interest" description="Disordered" evidence="2">
    <location>
        <begin position="349"/>
        <end position="387"/>
    </location>
</feature>
<dbReference type="InterPro" id="IPR011333">
    <property type="entry name" value="SKP1/BTB/POZ_sf"/>
</dbReference>
<feature type="domain" description="RING-type" evidence="3">
    <location>
        <begin position="6"/>
        <end position="49"/>
    </location>
</feature>
<gene>
    <name evidence="4" type="ORF">OH76DRAFT_1479119</name>
</gene>
<dbReference type="GO" id="GO:0008270">
    <property type="term" value="F:zinc ion binding"/>
    <property type="evidence" value="ECO:0007669"/>
    <property type="project" value="UniProtKB-KW"/>
</dbReference>
<accession>A0A371DND7</accession>
<reference evidence="4 5" key="1">
    <citation type="journal article" date="2018" name="Biotechnol. Biofuels">
        <title>Integrative visual omics of the white-rot fungus Polyporus brumalis exposes the biotechnological potential of its oxidative enzymes for delignifying raw plant biomass.</title>
        <authorList>
            <person name="Miyauchi S."/>
            <person name="Rancon A."/>
            <person name="Drula E."/>
            <person name="Hage H."/>
            <person name="Chaduli D."/>
            <person name="Favel A."/>
            <person name="Grisel S."/>
            <person name="Henrissat B."/>
            <person name="Herpoel-Gimbert I."/>
            <person name="Ruiz-Duenas F.J."/>
            <person name="Chevret D."/>
            <person name="Hainaut M."/>
            <person name="Lin J."/>
            <person name="Wang M."/>
            <person name="Pangilinan J."/>
            <person name="Lipzen A."/>
            <person name="Lesage-Meessen L."/>
            <person name="Navarro D."/>
            <person name="Riley R."/>
            <person name="Grigoriev I.V."/>
            <person name="Zhou S."/>
            <person name="Raouche S."/>
            <person name="Rosso M.N."/>
        </authorList>
    </citation>
    <scope>NUCLEOTIDE SEQUENCE [LARGE SCALE GENOMIC DNA]</scope>
    <source>
        <strain evidence="4 5">BRFM 1820</strain>
    </source>
</reference>
<dbReference type="GO" id="GO:0061630">
    <property type="term" value="F:ubiquitin protein ligase activity"/>
    <property type="evidence" value="ECO:0007669"/>
    <property type="project" value="TreeGrafter"/>
</dbReference>
<feature type="region of interest" description="Disordered" evidence="2">
    <location>
        <begin position="169"/>
        <end position="245"/>
    </location>
</feature>
<dbReference type="STRING" id="139420.A0A371DND7"/>
<feature type="compositionally biased region" description="Basic residues" evidence="2">
    <location>
        <begin position="209"/>
        <end position="218"/>
    </location>
</feature>
<dbReference type="CDD" id="cd16449">
    <property type="entry name" value="RING-HC"/>
    <property type="match status" value="1"/>
</dbReference>
<organism evidence="4 5">
    <name type="scientific">Lentinus brumalis</name>
    <dbReference type="NCBI Taxonomy" id="2498619"/>
    <lineage>
        <taxon>Eukaryota</taxon>
        <taxon>Fungi</taxon>
        <taxon>Dikarya</taxon>
        <taxon>Basidiomycota</taxon>
        <taxon>Agaricomycotina</taxon>
        <taxon>Agaricomycetes</taxon>
        <taxon>Polyporales</taxon>
        <taxon>Polyporaceae</taxon>
        <taxon>Lentinus</taxon>
    </lineage>
</organism>
<dbReference type="SUPFAM" id="SSF57850">
    <property type="entry name" value="RING/U-box"/>
    <property type="match status" value="1"/>
</dbReference>
<dbReference type="PROSITE" id="PS50089">
    <property type="entry name" value="ZF_RING_2"/>
    <property type="match status" value="1"/>
</dbReference>
<dbReference type="InterPro" id="IPR051435">
    <property type="entry name" value="RING_finger_E3_ubiq-ligases"/>
</dbReference>
<evidence type="ECO:0000313" key="4">
    <source>
        <dbReference type="EMBL" id="RDX54060.1"/>
    </source>
</evidence>
<evidence type="ECO:0000256" key="1">
    <source>
        <dbReference type="PROSITE-ProRule" id="PRU00175"/>
    </source>
</evidence>
<dbReference type="EMBL" id="KZ857385">
    <property type="protein sequence ID" value="RDX54060.1"/>
    <property type="molecule type" value="Genomic_DNA"/>
</dbReference>
<dbReference type="Pfam" id="PF13920">
    <property type="entry name" value="zf-C3HC4_3"/>
    <property type="match status" value="1"/>
</dbReference>
<dbReference type="PANTHER" id="PTHR22791:SF6">
    <property type="entry name" value="RING-TYPE DOMAIN-CONTAINING PROTEIN"/>
    <property type="match status" value="1"/>
</dbReference>
<dbReference type="Proteomes" id="UP000256964">
    <property type="component" value="Unassembled WGS sequence"/>
</dbReference>
<name>A0A371DND7_9APHY</name>
<evidence type="ECO:0000313" key="5">
    <source>
        <dbReference type="Proteomes" id="UP000256964"/>
    </source>
</evidence>
<proteinExistence type="predicted"/>
<evidence type="ECO:0000259" key="3">
    <source>
        <dbReference type="PROSITE" id="PS50089"/>
    </source>
</evidence>
<evidence type="ECO:0000256" key="2">
    <source>
        <dbReference type="SAM" id="MobiDB-lite"/>
    </source>
</evidence>
<dbReference type="Gene3D" id="3.30.710.10">
    <property type="entry name" value="Potassium Channel Kv1.1, Chain A"/>
    <property type="match status" value="1"/>
</dbReference>
<sequence>MDALTCGICLDNLRVPVCTPCGHLCCEACLTSYIEASADALNASCPTCRSPFPITNPDLRFVAKKYHSFIIPSIRRVFLPTDDDAPEQAGPSQTRRDLVAQIATLNEKVAALVRDKSLLMDRCEAAFRASHAHAQHERDERLEKERLVREMRELRKKYDCVKSKYKTLKASQENAAPAPPQPAMIPSMKRKSTSSPGVEPADDAPASHSQRRIAKRPRLVLGSPFDLSKRIQTRSQTGASGPRKLLIDEDEDELHDSDFEPAFNVSSSSSTGPQHSGLLMGDIFSPERSVSQASRGNTSRGSGHMNFAFEGSRAVARMRTLGGGLRPVWMLSPEETNVHLLDLTHSDNHLVPRDEDSSHNQRPSVTDLEGLPAPSTVAPSPGLEVDDEDEFAEFPPWPFNKAAADATLRTSDQCDLQVFRWIIEDASPVLKNMLSEAPVLAPSGCVRISLPESQSTLVPLLRLCYPEAEPPIFSSFDEAIPLLLAAQKYELAFASRVLQTAAIPHMTEDPLRAYAFAGKHGLKEIMRVAAKAYLRIPAGEGFFPGELEDLSAGAYHRLTVYRARCSSAMDTLNIDRAYAFVTCMHCGWFARHWERLLGMLRMAPHPATLEDLALANAATDAAWPCQRCRKTVAGDMRRFTEQYKELVEKIIDKVELDIT</sequence>
<dbReference type="OrthoDB" id="6270329at2759"/>
<keyword evidence="5" id="KW-1185">Reference proteome</keyword>
<feature type="compositionally biased region" description="Basic and acidic residues" evidence="2">
    <location>
        <begin position="349"/>
        <end position="359"/>
    </location>
</feature>
<keyword evidence="1" id="KW-0863">Zinc-finger</keyword>